<keyword evidence="2" id="KW-1185">Reference proteome</keyword>
<evidence type="ECO:0000313" key="2">
    <source>
        <dbReference type="Proteomes" id="UP000536262"/>
    </source>
</evidence>
<organism evidence="1 2">
    <name type="scientific">Aminobacter aganoensis</name>
    <dbReference type="NCBI Taxonomy" id="83264"/>
    <lineage>
        <taxon>Bacteria</taxon>
        <taxon>Pseudomonadati</taxon>
        <taxon>Pseudomonadota</taxon>
        <taxon>Alphaproteobacteria</taxon>
        <taxon>Hyphomicrobiales</taxon>
        <taxon>Phyllobacteriaceae</taxon>
        <taxon>Aminobacter</taxon>
    </lineage>
</organism>
<sequence length="69" mass="7397">MTRLALLERLKEVQQMPKHQGRDITTISAVLSNQALARHVELCEEAAGATPRFAGQAGNAAGQTQANRA</sequence>
<reference evidence="1 2" key="1">
    <citation type="submission" date="2020-08" db="EMBL/GenBank/DDBJ databases">
        <title>Genomic Encyclopedia of Type Strains, Phase IV (KMG-IV): sequencing the most valuable type-strain genomes for metagenomic binning, comparative biology and taxonomic classification.</title>
        <authorList>
            <person name="Goeker M."/>
        </authorList>
    </citation>
    <scope>NUCLEOTIDE SEQUENCE [LARGE SCALE GENOMIC DNA]</scope>
    <source>
        <strain evidence="1 2">DSM 7051</strain>
    </source>
</reference>
<evidence type="ECO:0000313" key="1">
    <source>
        <dbReference type="EMBL" id="MBB6354304.1"/>
    </source>
</evidence>
<name>A0A7X0F752_9HYPH</name>
<dbReference type="EMBL" id="JACHOU010000003">
    <property type="protein sequence ID" value="MBB6354304.1"/>
    <property type="molecule type" value="Genomic_DNA"/>
</dbReference>
<accession>A0A7X0F752</accession>
<comment type="caution">
    <text evidence="1">The sequence shown here is derived from an EMBL/GenBank/DDBJ whole genome shotgun (WGS) entry which is preliminary data.</text>
</comment>
<proteinExistence type="predicted"/>
<dbReference type="RefSeq" id="WP_055970648.1">
    <property type="nucleotide sequence ID" value="NZ_BAABEG010000001.1"/>
</dbReference>
<gene>
    <name evidence="1" type="ORF">GGR00_002078</name>
</gene>
<dbReference type="AlphaFoldDB" id="A0A7X0F752"/>
<protein>
    <submittedName>
        <fullName evidence="1">Uncharacterized protein</fullName>
    </submittedName>
</protein>
<dbReference type="Proteomes" id="UP000536262">
    <property type="component" value="Unassembled WGS sequence"/>
</dbReference>